<protein>
    <recommendedName>
        <fullName evidence="3">Enolase C-terminal domain-containing protein</fullName>
    </recommendedName>
</protein>
<evidence type="ECO:0000313" key="1">
    <source>
        <dbReference type="EMBL" id="GAA3357573.1"/>
    </source>
</evidence>
<proteinExistence type="predicted"/>
<dbReference type="Gene3D" id="3.90.180.10">
    <property type="entry name" value="Medium-chain alcohol dehydrogenases, catalytic domain"/>
    <property type="match status" value="1"/>
</dbReference>
<evidence type="ECO:0000313" key="2">
    <source>
        <dbReference type="Proteomes" id="UP001500483"/>
    </source>
</evidence>
<accession>A0ABP6RN55</accession>
<name>A0ABP6RN55_9PSEU</name>
<keyword evidence="2" id="KW-1185">Reference proteome</keyword>
<dbReference type="SUPFAM" id="SSF50129">
    <property type="entry name" value="GroES-like"/>
    <property type="match status" value="1"/>
</dbReference>
<dbReference type="InterPro" id="IPR011032">
    <property type="entry name" value="GroES-like_sf"/>
</dbReference>
<reference evidence="2" key="1">
    <citation type="journal article" date="2019" name="Int. J. Syst. Evol. Microbiol.">
        <title>The Global Catalogue of Microorganisms (GCM) 10K type strain sequencing project: providing services to taxonomists for standard genome sequencing and annotation.</title>
        <authorList>
            <consortium name="The Broad Institute Genomics Platform"/>
            <consortium name="The Broad Institute Genome Sequencing Center for Infectious Disease"/>
            <person name="Wu L."/>
            <person name="Ma J."/>
        </authorList>
    </citation>
    <scope>NUCLEOTIDE SEQUENCE [LARGE SCALE GENOMIC DNA]</scope>
    <source>
        <strain evidence="2">JCM 9687</strain>
    </source>
</reference>
<gene>
    <name evidence="1" type="ORF">GCM10020366_26180</name>
</gene>
<dbReference type="Proteomes" id="UP001500483">
    <property type="component" value="Unassembled WGS sequence"/>
</dbReference>
<comment type="caution">
    <text evidence="1">The sequence shown here is derived from an EMBL/GenBank/DDBJ whole genome shotgun (WGS) entry which is preliminary data.</text>
</comment>
<organism evidence="1 2">
    <name type="scientific">Saccharopolyspora gregorii</name>
    <dbReference type="NCBI Taxonomy" id="33914"/>
    <lineage>
        <taxon>Bacteria</taxon>
        <taxon>Bacillati</taxon>
        <taxon>Actinomycetota</taxon>
        <taxon>Actinomycetes</taxon>
        <taxon>Pseudonocardiales</taxon>
        <taxon>Pseudonocardiaceae</taxon>
        <taxon>Saccharopolyspora</taxon>
    </lineage>
</organism>
<evidence type="ECO:0008006" key="3">
    <source>
        <dbReference type="Google" id="ProtNLM"/>
    </source>
</evidence>
<dbReference type="EMBL" id="BAAAYK010000038">
    <property type="protein sequence ID" value="GAA3357573.1"/>
    <property type="molecule type" value="Genomic_DNA"/>
</dbReference>
<sequence length="71" mass="7239">MLPRAMNAVHRTGHGGVEVLEHRTDVPMPPARPGEALIRVAAAGVLPGTAPGLGVEVDRDVLGAPIATWGG</sequence>
<dbReference type="RefSeq" id="WP_344926581.1">
    <property type="nucleotide sequence ID" value="NZ_BAAAYK010000038.1"/>
</dbReference>